<evidence type="ECO:0000256" key="4">
    <source>
        <dbReference type="ARBA" id="ARBA00022840"/>
    </source>
</evidence>
<gene>
    <name evidence="7" type="ORF">MNBD_GAMMA02-1535</name>
</gene>
<organism evidence="7">
    <name type="scientific">hydrothermal vent metagenome</name>
    <dbReference type="NCBI Taxonomy" id="652676"/>
    <lineage>
        <taxon>unclassified sequences</taxon>
        <taxon>metagenomes</taxon>
        <taxon>ecological metagenomes</taxon>
    </lineage>
</organism>
<keyword evidence="5" id="KW-1133">Transmembrane helix</keyword>
<dbReference type="Pfam" id="PF13424">
    <property type="entry name" value="TPR_12"/>
    <property type="match status" value="1"/>
</dbReference>
<sequence length="943" mass="106106">MDLNKLKKANQIYESLADKTIDEAMNQLNTYDDLDHEVLKLVKSLISNSQQPTAYFDAKVSQHYQTPHSKTWQIGDQIDDYELLELIGQGGMSMVYKAQRVNSETQKPVAIKLFNLPNQSPGLKARFQAEQTILAELSHPNVIEFHHGENNEQGNSYIVMELIDGGLPIDEYVNKHQLNTKQIIALLLQATEALQYAHNHLIIHRDVKPSNVMVNESGQLKVLDFGIAKLINPDDTHMAKEQAKNTLMALTPSFASPEQINAQSIDVTSDVFSLAAVAVYLLTGQQPFPANRMLKSCVDDEVHVRKLLKSNINDQDLRNVLNQALHQDRKHRYANMFIFSEDLTDWLAQRPVSASKDSWRYRLNRFAVRRTALFVTSVVLITTVIAAVIALSMQNQAIKLEAEKANAVKQFMLDSFSVTDPNVSQGVDLSTKDLLRLAAAKMTLDDDMDPVIKFELYVALAVANGRLGYYPEAIALLNYALLVQPKNEQATALLAAYLFNAAEIETVNELLAQTQEDGYSSTTDKAAVKRVRTNVLAQAGDYEQAFAQFESLQTLELTDMDSIRNQALLAEMYYLKGESDRSIEIIQQLKITHPLPATDVFNLGLNSDLVQYYDRVGNYSAAKSLTLENIEVYREILGDQHPDLGIAFNALSAFQWLDGDLDEALVSAETSKQIYRKRYGESSEGLAQALGNAGVAYYYQKKYEPAIDELTLAADMLEGIFGADHPETMSAKGNLAVILNATDYPEKALPVLQKIYAVEVDTLGKNHRSTIYTQQSIALTLANLEQYEQAIFNARESIQLITEHFPNQPVFIKHAHSVLGRIYFMAGDHQLALKANLHHIEHWTEGNENNYARSLQLIAGSYQALQSFDQASEYYQKWTDHLAKIYGETDVKYLEGLLEWAEKSQQMDRHEQANALMLQVQSILTENDLELDDIQAKLKELSR</sequence>
<dbReference type="PANTHER" id="PTHR43289">
    <property type="entry name" value="MITOGEN-ACTIVATED PROTEIN KINASE KINASE KINASE 20-RELATED"/>
    <property type="match status" value="1"/>
</dbReference>
<dbReference type="PROSITE" id="PS50011">
    <property type="entry name" value="PROTEIN_KINASE_DOM"/>
    <property type="match status" value="1"/>
</dbReference>
<keyword evidence="5" id="KW-0472">Membrane</keyword>
<dbReference type="InterPro" id="IPR000719">
    <property type="entry name" value="Prot_kinase_dom"/>
</dbReference>
<dbReference type="Gene3D" id="1.10.510.10">
    <property type="entry name" value="Transferase(Phosphotransferase) domain 1"/>
    <property type="match status" value="1"/>
</dbReference>
<dbReference type="AlphaFoldDB" id="A0A3B0W0A5"/>
<name>A0A3B0W0A5_9ZZZZ</name>
<evidence type="ECO:0000256" key="3">
    <source>
        <dbReference type="ARBA" id="ARBA00022777"/>
    </source>
</evidence>
<dbReference type="GO" id="GO:0004674">
    <property type="term" value="F:protein serine/threonine kinase activity"/>
    <property type="evidence" value="ECO:0007669"/>
    <property type="project" value="TreeGrafter"/>
</dbReference>
<protein>
    <recommendedName>
        <fullName evidence="6">Protein kinase domain-containing protein</fullName>
    </recommendedName>
</protein>
<keyword evidence="4" id="KW-0067">ATP-binding</keyword>
<evidence type="ECO:0000256" key="5">
    <source>
        <dbReference type="SAM" id="Phobius"/>
    </source>
</evidence>
<accession>A0A3B0W0A5</accession>
<dbReference type="PANTHER" id="PTHR43289:SF6">
    <property type="entry name" value="SERINE_THREONINE-PROTEIN KINASE NEKL-3"/>
    <property type="match status" value="1"/>
</dbReference>
<dbReference type="PROSITE" id="PS00108">
    <property type="entry name" value="PROTEIN_KINASE_ST"/>
    <property type="match status" value="1"/>
</dbReference>
<dbReference type="SMART" id="SM00028">
    <property type="entry name" value="TPR"/>
    <property type="match status" value="5"/>
</dbReference>
<keyword evidence="2" id="KW-0547">Nucleotide-binding</keyword>
<evidence type="ECO:0000256" key="1">
    <source>
        <dbReference type="ARBA" id="ARBA00022679"/>
    </source>
</evidence>
<dbReference type="SUPFAM" id="SSF56112">
    <property type="entry name" value="Protein kinase-like (PK-like)"/>
    <property type="match status" value="1"/>
</dbReference>
<dbReference type="SMART" id="SM00220">
    <property type="entry name" value="S_TKc"/>
    <property type="match status" value="1"/>
</dbReference>
<feature type="transmembrane region" description="Helical" evidence="5">
    <location>
        <begin position="372"/>
        <end position="393"/>
    </location>
</feature>
<dbReference type="Gene3D" id="1.25.40.10">
    <property type="entry name" value="Tetratricopeptide repeat domain"/>
    <property type="match status" value="3"/>
</dbReference>
<dbReference type="GO" id="GO:0005524">
    <property type="term" value="F:ATP binding"/>
    <property type="evidence" value="ECO:0007669"/>
    <property type="project" value="UniProtKB-KW"/>
</dbReference>
<feature type="domain" description="Protein kinase" evidence="6">
    <location>
        <begin position="81"/>
        <end position="347"/>
    </location>
</feature>
<keyword evidence="5" id="KW-0812">Transmembrane</keyword>
<dbReference type="InterPro" id="IPR017441">
    <property type="entry name" value="Protein_kinase_ATP_BS"/>
</dbReference>
<dbReference type="Gene3D" id="3.30.200.20">
    <property type="entry name" value="Phosphorylase Kinase, domain 1"/>
    <property type="match status" value="1"/>
</dbReference>
<dbReference type="InterPro" id="IPR008271">
    <property type="entry name" value="Ser/Thr_kinase_AS"/>
</dbReference>
<proteinExistence type="predicted"/>
<evidence type="ECO:0000256" key="2">
    <source>
        <dbReference type="ARBA" id="ARBA00022741"/>
    </source>
</evidence>
<keyword evidence="1" id="KW-0808">Transferase</keyword>
<evidence type="ECO:0000259" key="6">
    <source>
        <dbReference type="PROSITE" id="PS50011"/>
    </source>
</evidence>
<dbReference type="InterPro" id="IPR011009">
    <property type="entry name" value="Kinase-like_dom_sf"/>
</dbReference>
<dbReference type="Pfam" id="PF13374">
    <property type="entry name" value="TPR_10"/>
    <property type="match status" value="1"/>
</dbReference>
<dbReference type="Pfam" id="PF00069">
    <property type="entry name" value="Pkinase"/>
    <property type="match status" value="1"/>
</dbReference>
<keyword evidence="3" id="KW-0418">Kinase</keyword>
<dbReference type="InterPro" id="IPR011990">
    <property type="entry name" value="TPR-like_helical_dom_sf"/>
</dbReference>
<dbReference type="InterPro" id="IPR019734">
    <property type="entry name" value="TPR_rpt"/>
</dbReference>
<dbReference type="CDD" id="cd14014">
    <property type="entry name" value="STKc_PknB_like"/>
    <property type="match status" value="1"/>
</dbReference>
<dbReference type="SUPFAM" id="SSF48452">
    <property type="entry name" value="TPR-like"/>
    <property type="match status" value="3"/>
</dbReference>
<evidence type="ECO:0000313" key="7">
    <source>
        <dbReference type="EMBL" id="VAW44127.1"/>
    </source>
</evidence>
<dbReference type="EMBL" id="UOFA01000083">
    <property type="protein sequence ID" value="VAW44127.1"/>
    <property type="molecule type" value="Genomic_DNA"/>
</dbReference>
<dbReference type="PROSITE" id="PS00107">
    <property type="entry name" value="PROTEIN_KINASE_ATP"/>
    <property type="match status" value="1"/>
</dbReference>
<reference evidence="7" key="1">
    <citation type="submission" date="2018-06" db="EMBL/GenBank/DDBJ databases">
        <authorList>
            <person name="Zhirakovskaya E."/>
        </authorList>
    </citation>
    <scope>NUCLEOTIDE SEQUENCE</scope>
</reference>